<feature type="domain" description="HTH cro/C1-type" evidence="3">
    <location>
        <begin position="21"/>
        <end position="75"/>
    </location>
</feature>
<dbReference type="EMBL" id="FWFX01000014">
    <property type="protein sequence ID" value="SLN66863.1"/>
    <property type="molecule type" value="Genomic_DNA"/>
</dbReference>
<keyword evidence="1" id="KW-0238">DNA-binding</keyword>
<dbReference type="GO" id="GO:0003677">
    <property type="term" value="F:DNA binding"/>
    <property type="evidence" value="ECO:0007669"/>
    <property type="project" value="UniProtKB-KW"/>
</dbReference>
<evidence type="ECO:0000313" key="4">
    <source>
        <dbReference type="EMBL" id="SLN66863.1"/>
    </source>
</evidence>
<dbReference type="PANTHER" id="PTHR46558">
    <property type="entry name" value="TRACRIPTIONAL REGULATORY PROTEIN-RELATED-RELATED"/>
    <property type="match status" value="1"/>
</dbReference>
<feature type="coiled-coil region" evidence="2">
    <location>
        <begin position="98"/>
        <end position="128"/>
    </location>
</feature>
<gene>
    <name evidence="4" type="ORF">ROA7450_03546</name>
</gene>
<reference evidence="4 5" key="1">
    <citation type="submission" date="2017-03" db="EMBL/GenBank/DDBJ databases">
        <authorList>
            <person name="Afonso C.L."/>
            <person name="Miller P.J."/>
            <person name="Scott M.A."/>
            <person name="Spackman E."/>
            <person name="Goraichik I."/>
            <person name="Dimitrov K.M."/>
            <person name="Suarez D.L."/>
            <person name="Swayne D.E."/>
        </authorList>
    </citation>
    <scope>NUCLEOTIDE SEQUENCE [LARGE SCALE GENOMIC DNA]</scope>
    <source>
        <strain evidence="4 5">CECT 7450</strain>
    </source>
</reference>
<organism evidence="4 5">
    <name type="scientific">Roseovarius albus</name>
    <dbReference type="NCBI Taxonomy" id="1247867"/>
    <lineage>
        <taxon>Bacteria</taxon>
        <taxon>Pseudomonadati</taxon>
        <taxon>Pseudomonadota</taxon>
        <taxon>Alphaproteobacteria</taxon>
        <taxon>Rhodobacterales</taxon>
        <taxon>Roseobacteraceae</taxon>
        <taxon>Roseovarius</taxon>
    </lineage>
</organism>
<dbReference type="AlphaFoldDB" id="A0A1X7A0W4"/>
<protein>
    <submittedName>
        <fullName evidence="4">Transcriptional repressor DicA</fullName>
    </submittedName>
</protein>
<evidence type="ECO:0000256" key="1">
    <source>
        <dbReference type="ARBA" id="ARBA00023125"/>
    </source>
</evidence>
<dbReference type="PANTHER" id="PTHR46558:SF13">
    <property type="entry name" value="HTH-TYPE TRANSCRIPTIONAL REGULATOR IMMR"/>
    <property type="match status" value="1"/>
</dbReference>
<evidence type="ECO:0000313" key="5">
    <source>
        <dbReference type="Proteomes" id="UP000193061"/>
    </source>
</evidence>
<dbReference type="InterPro" id="IPR010982">
    <property type="entry name" value="Lambda_DNA-bd_dom_sf"/>
</dbReference>
<sequence length="132" mass="14341">MGAEVTQDWFDPETTTYGDRIAGAREQAGMSQDDFAERLGVKLETLKAWEEDLSEPRGNKLPRMAGLLNVSLAWLLVGEGDGPETPAAELAQGAVELIAEFEAIRSQVTAAAERLERLEQNLRSLLKGADLG</sequence>
<accession>A0A1X7A0W4</accession>
<name>A0A1X7A0W4_9RHOB</name>
<evidence type="ECO:0000259" key="3">
    <source>
        <dbReference type="PROSITE" id="PS50943"/>
    </source>
</evidence>
<dbReference type="PROSITE" id="PS50943">
    <property type="entry name" value="HTH_CROC1"/>
    <property type="match status" value="1"/>
</dbReference>
<dbReference type="SUPFAM" id="SSF47413">
    <property type="entry name" value="lambda repressor-like DNA-binding domains"/>
    <property type="match status" value="1"/>
</dbReference>
<dbReference type="Gene3D" id="1.10.260.40">
    <property type="entry name" value="lambda repressor-like DNA-binding domains"/>
    <property type="match status" value="1"/>
</dbReference>
<dbReference type="Pfam" id="PF01381">
    <property type="entry name" value="HTH_3"/>
    <property type="match status" value="1"/>
</dbReference>
<keyword evidence="5" id="KW-1185">Reference proteome</keyword>
<dbReference type="SMART" id="SM00530">
    <property type="entry name" value="HTH_XRE"/>
    <property type="match status" value="1"/>
</dbReference>
<dbReference type="Proteomes" id="UP000193061">
    <property type="component" value="Unassembled WGS sequence"/>
</dbReference>
<evidence type="ECO:0000256" key="2">
    <source>
        <dbReference type="SAM" id="Coils"/>
    </source>
</evidence>
<dbReference type="InterPro" id="IPR001387">
    <property type="entry name" value="Cro/C1-type_HTH"/>
</dbReference>
<keyword evidence="2" id="KW-0175">Coiled coil</keyword>
<dbReference type="OrthoDB" id="5659783at2"/>
<proteinExistence type="predicted"/>
<dbReference type="CDD" id="cd00093">
    <property type="entry name" value="HTH_XRE"/>
    <property type="match status" value="1"/>
</dbReference>
<dbReference type="RefSeq" id="WP_085807215.1">
    <property type="nucleotide sequence ID" value="NZ_FWFX01000014.1"/>
</dbReference>